<feature type="domain" description="Cytochrome oxidase subunit II copper A binding" evidence="8">
    <location>
        <begin position="64"/>
        <end position="161"/>
    </location>
</feature>
<dbReference type="PRINTS" id="PR01166">
    <property type="entry name" value="CYCOXIDASEII"/>
</dbReference>
<evidence type="ECO:0000256" key="3">
    <source>
        <dbReference type="ARBA" id="ARBA00023008"/>
    </source>
</evidence>
<dbReference type="SUPFAM" id="SSF49503">
    <property type="entry name" value="Cupredoxins"/>
    <property type="match status" value="1"/>
</dbReference>
<keyword evidence="7" id="KW-0472">Membrane</keyword>
<comment type="caution">
    <text evidence="9">The sequence shown here is derived from an EMBL/GenBank/DDBJ whole genome shotgun (WGS) entry which is preliminary data.</text>
</comment>
<feature type="transmembrane region" description="Helical" evidence="7">
    <location>
        <begin position="9"/>
        <end position="31"/>
    </location>
</feature>
<dbReference type="RefSeq" id="WP_204519086.1">
    <property type="nucleotide sequence ID" value="NZ_BAABIN010000003.1"/>
</dbReference>
<dbReference type="CDD" id="cd13913">
    <property type="entry name" value="ba3_CcO_II_C"/>
    <property type="match status" value="1"/>
</dbReference>
<evidence type="ECO:0000256" key="4">
    <source>
        <dbReference type="ARBA" id="ARBA00024688"/>
    </source>
</evidence>
<evidence type="ECO:0000256" key="6">
    <source>
        <dbReference type="ARBA" id="ARBA00047816"/>
    </source>
</evidence>
<evidence type="ECO:0000313" key="9">
    <source>
        <dbReference type="EMBL" id="MBM7591376.1"/>
    </source>
</evidence>
<protein>
    <recommendedName>
        <fullName evidence="5">Cytochrome aa3 subunit 2</fullName>
    </recommendedName>
</protein>
<dbReference type="EMBL" id="JAFBEB010000011">
    <property type="protein sequence ID" value="MBM7591376.1"/>
    <property type="molecule type" value="Genomic_DNA"/>
</dbReference>
<dbReference type="PROSITE" id="PS50857">
    <property type="entry name" value="COX2_CUA"/>
    <property type="match status" value="1"/>
</dbReference>
<dbReference type="Pfam" id="PF00116">
    <property type="entry name" value="COX2"/>
    <property type="match status" value="1"/>
</dbReference>
<dbReference type="InterPro" id="IPR008972">
    <property type="entry name" value="Cupredoxin"/>
</dbReference>
<organism evidence="9 10">
    <name type="scientific">Brevibacillus fulvus</name>
    <dbReference type="NCBI Taxonomy" id="1125967"/>
    <lineage>
        <taxon>Bacteria</taxon>
        <taxon>Bacillati</taxon>
        <taxon>Bacillota</taxon>
        <taxon>Bacilli</taxon>
        <taxon>Bacillales</taxon>
        <taxon>Paenibacillaceae</taxon>
        <taxon>Brevibacillus</taxon>
    </lineage>
</organism>
<sequence length="161" mass="18126">MHIHRYEKYWLGFGFCALVAFIIFMFITAFVNGHHPSGGSEVIDPTHVEKTPPFDNPGLHQTGENEYEADIVAMAFGYKPNKLEIPLGAKVKFVITSQDVVHSFTIPQTTVNMELVPGHIGTKEYTFKKPGHYLVLCNEYCGAGHQMMKMEIEVLDHASKK</sequence>
<name>A0A939BW31_9BACL</name>
<dbReference type="AlphaFoldDB" id="A0A939BW31"/>
<comment type="subcellular location">
    <subcellularLocation>
        <location evidence="1">Cell envelope</location>
    </subcellularLocation>
</comment>
<comment type="catalytic activity">
    <reaction evidence="6">
        <text>4 Fe(II)-[cytochrome c] + O2 + 8 H(+)(in) = 4 Fe(III)-[cytochrome c] + 2 H2O + 4 H(+)(out)</text>
        <dbReference type="Rhea" id="RHEA:11436"/>
        <dbReference type="Rhea" id="RHEA-COMP:10350"/>
        <dbReference type="Rhea" id="RHEA-COMP:14399"/>
        <dbReference type="ChEBI" id="CHEBI:15377"/>
        <dbReference type="ChEBI" id="CHEBI:15378"/>
        <dbReference type="ChEBI" id="CHEBI:15379"/>
        <dbReference type="ChEBI" id="CHEBI:29033"/>
        <dbReference type="ChEBI" id="CHEBI:29034"/>
        <dbReference type="EC" id="7.1.1.9"/>
    </reaction>
</comment>
<dbReference type="PANTHER" id="PTHR42838">
    <property type="entry name" value="CYTOCHROME C OXIDASE SUBUNIT II"/>
    <property type="match status" value="1"/>
</dbReference>
<proteinExistence type="predicted"/>
<comment type="function">
    <text evidence="4">Subunits I and II form the functional core of the enzyme complex. Electrons originating in cytochrome c are transferred via heme a and Cu(A) to the binuclear center formed by heme a3 and Cu(B).</text>
</comment>
<dbReference type="GO" id="GO:0004129">
    <property type="term" value="F:cytochrome-c oxidase activity"/>
    <property type="evidence" value="ECO:0007669"/>
    <property type="project" value="UniProtKB-EC"/>
</dbReference>
<dbReference type="InterPro" id="IPR002429">
    <property type="entry name" value="CcO_II-like_C"/>
</dbReference>
<keyword evidence="2" id="KW-0479">Metal-binding</keyword>
<dbReference type="InterPro" id="IPR001505">
    <property type="entry name" value="Copper_CuA"/>
</dbReference>
<keyword evidence="3" id="KW-0186">Copper</keyword>
<evidence type="ECO:0000259" key="8">
    <source>
        <dbReference type="PROSITE" id="PS50857"/>
    </source>
</evidence>
<accession>A0A939BW31</accession>
<dbReference type="InterPro" id="IPR034214">
    <property type="entry name" value="Ba3_CcO_II_C"/>
</dbReference>
<evidence type="ECO:0000313" key="10">
    <source>
        <dbReference type="Proteomes" id="UP000717624"/>
    </source>
</evidence>
<dbReference type="Gene3D" id="2.60.40.420">
    <property type="entry name" value="Cupredoxins - blue copper proteins"/>
    <property type="match status" value="1"/>
</dbReference>
<reference evidence="9" key="1">
    <citation type="submission" date="2021-01" db="EMBL/GenBank/DDBJ databases">
        <title>Genomic Encyclopedia of Type Strains, Phase IV (KMG-IV): sequencing the most valuable type-strain genomes for metagenomic binning, comparative biology and taxonomic classification.</title>
        <authorList>
            <person name="Goeker M."/>
        </authorList>
    </citation>
    <scope>NUCLEOTIDE SEQUENCE</scope>
    <source>
        <strain evidence="9">DSM 25523</strain>
    </source>
</reference>
<keyword evidence="10" id="KW-1185">Reference proteome</keyword>
<dbReference type="InterPro" id="IPR051403">
    <property type="entry name" value="NosZ/Cyto_c_oxidase_sub2"/>
</dbReference>
<gene>
    <name evidence="9" type="ORF">JOD01_003015</name>
</gene>
<keyword evidence="7" id="KW-0812">Transmembrane</keyword>
<evidence type="ECO:0000256" key="5">
    <source>
        <dbReference type="ARBA" id="ARBA00031399"/>
    </source>
</evidence>
<dbReference type="PANTHER" id="PTHR42838:SF2">
    <property type="entry name" value="NITROUS-OXIDE REDUCTASE"/>
    <property type="match status" value="1"/>
</dbReference>
<dbReference type="GO" id="GO:0030313">
    <property type="term" value="C:cell envelope"/>
    <property type="evidence" value="ECO:0007669"/>
    <property type="project" value="UniProtKB-SubCell"/>
</dbReference>
<dbReference type="PROSITE" id="PS00078">
    <property type="entry name" value="COX2"/>
    <property type="match status" value="1"/>
</dbReference>
<dbReference type="GO" id="GO:0005507">
    <property type="term" value="F:copper ion binding"/>
    <property type="evidence" value="ECO:0007669"/>
    <property type="project" value="InterPro"/>
</dbReference>
<dbReference type="Proteomes" id="UP000717624">
    <property type="component" value="Unassembled WGS sequence"/>
</dbReference>
<evidence type="ECO:0000256" key="1">
    <source>
        <dbReference type="ARBA" id="ARBA00004196"/>
    </source>
</evidence>
<dbReference type="GO" id="GO:0016020">
    <property type="term" value="C:membrane"/>
    <property type="evidence" value="ECO:0007669"/>
    <property type="project" value="InterPro"/>
</dbReference>
<evidence type="ECO:0000256" key="7">
    <source>
        <dbReference type="SAM" id="Phobius"/>
    </source>
</evidence>
<evidence type="ECO:0000256" key="2">
    <source>
        <dbReference type="ARBA" id="ARBA00022723"/>
    </source>
</evidence>
<keyword evidence="7" id="KW-1133">Transmembrane helix</keyword>